<dbReference type="Ensembl" id="ENSEBUT00000023004.1">
    <property type="protein sequence ID" value="ENSEBUP00000022428.1"/>
    <property type="gene ID" value="ENSEBUG00000013821.1"/>
</dbReference>
<evidence type="ECO:0000256" key="10">
    <source>
        <dbReference type="ARBA" id="ARBA00023242"/>
    </source>
</evidence>
<keyword evidence="9 13" id="KW-0804">Transcription</keyword>
<dbReference type="GO" id="GO:0001935">
    <property type="term" value="P:endothelial cell proliferation"/>
    <property type="evidence" value="ECO:0007669"/>
    <property type="project" value="UniProtKB-UniRule"/>
</dbReference>
<organism evidence="15 16">
    <name type="scientific">Eptatretus burgeri</name>
    <name type="common">Inshore hagfish</name>
    <dbReference type="NCBI Taxonomy" id="7764"/>
    <lineage>
        <taxon>Eukaryota</taxon>
        <taxon>Metazoa</taxon>
        <taxon>Chordata</taxon>
        <taxon>Craniata</taxon>
        <taxon>Vertebrata</taxon>
        <taxon>Cyclostomata</taxon>
        <taxon>Myxini</taxon>
        <taxon>Myxiniformes</taxon>
        <taxon>Myxinidae</taxon>
        <taxon>Eptatretinae</taxon>
        <taxon>Eptatretus</taxon>
    </lineage>
</organism>
<keyword evidence="16" id="KW-1185">Reference proteome</keyword>
<evidence type="ECO:0000256" key="13">
    <source>
        <dbReference type="RuleBase" id="RU369073"/>
    </source>
</evidence>
<keyword evidence="10 13" id="KW-0539">Nucleus</keyword>
<evidence type="ECO:0000259" key="14">
    <source>
        <dbReference type="PROSITE" id="PS50950"/>
    </source>
</evidence>
<keyword evidence="3" id="KW-0479">Metal-binding</keyword>
<name>A0A8C4R081_EPTBU</name>
<keyword evidence="8 12" id="KW-0238">DNA-binding</keyword>
<dbReference type="GO" id="GO:0003700">
    <property type="term" value="F:DNA-binding transcription factor activity"/>
    <property type="evidence" value="ECO:0007669"/>
    <property type="project" value="UniProtKB-UniRule"/>
</dbReference>
<comment type="function">
    <text evidence="13">DNA-binding transcription regulator that regulates endothelial cell proliferation and G1/S cell-cycle progression. Specifically binds the 5'-[AT]NTNN[GT]GGCA[AGT]-3' core DNA sequence and acts by modulating expression of pRB-E2F cell-cycle target genes.</text>
</comment>
<dbReference type="AlphaFoldDB" id="A0A8C4R081"/>
<evidence type="ECO:0000256" key="3">
    <source>
        <dbReference type="ARBA" id="ARBA00022723"/>
    </source>
</evidence>
<dbReference type="PANTHER" id="PTHR46600:SF1">
    <property type="entry name" value="THAP DOMAIN-CONTAINING PROTEIN 1"/>
    <property type="match status" value="1"/>
</dbReference>
<comment type="similarity">
    <text evidence="2 13">Belongs to the THAP1 family.</text>
</comment>
<evidence type="ECO:0000256" key="6">
    <source>
        <dbReference type="ARBA" id="ARBA00023015"/>
    </source>
</evidence>
<evidence type="ECO:0000256" key="7">
    <source>
        <dbReference type="ARBA" id="ARBA00023054"/>
    </source>
</evidence>
<dbReference type="GO" id="GO:0008270">
    <property type="term" value="F:zinc ion binding"/>
    <property type="evidence" value="ECO:0007669"/>
    <property type="project" value="UniProtKB-KW"/>
</dbReference>
<dbReference type="PANTHER" id="PTHR46600">
    <property type="entry name" value="THAP DOMAIN-CONTAINING"/>
    <property type="match status" value="1"/>
</dbReference>
<protein>
    <recommendedName>
        <fullName evidence="13">THAP domain-containing protein 1</fullName>
    </recommendedName>
</protein>
<proteinExistence type="inferred from homology"/>
<dbReference type="GO" id="GO:0005654">
    <property type="term" value="C:nucleoplasm"/>
    <property type="evidence" value="ECO:0007669"/>
    <property type="project" value="UniProtKB-SubCell"/>
</dbReference>
<dbReference type="InterPro" id="IPR038441">
    <property type="entry name" value="THAP_Znf_sf"/>
</dbReference>
<keyword evidence="11 13" id="KW-0131">Cell cycle</keyword>
<dbReference type="PROSITE" id="PS50950">
    <property type="entry name" value="ZF_THAP"/>
    <property type="match status" value="1"/>
</dbReference>
<evidence type="ECO:0000313" key="15">
    <source>
        <dbReference type="Ensembl" id="ENSEBUP00000022428.1"/>
    </source>
</evidence>
<dbReference type="SMART" id="SM00692">
    <property type="entry name" value="DM3"/>
    <property type="match status" value="1"/>
</dbReference>
<evidence type="ECO:0000256" key="2">
    <source>
        <dbReference type="ARBA" id="ARBA00006177"/>
    </source>
</evidence>
<reference evidence="15" key="1">
    <citation type="submission" date="2025-08" db="UniProtKB">
        <authorList>
            <consortium name="Ensembl"/>
        </authorList>
    </citation>
    <scope>IDENTIFICATION</scope>
</reference>
<dbReference type="Gene3D" id="6.20.210.20">
    <property type="entry name" value="THAP domain"/>
    <property type="match status" value="1"/>
</dbReference>
<dbReference type="Proteomes" id="UP000694388">
    <property type="component" value="Unplaced"/>
</dbReference>
<keyword evidence="7 13" id="KW-0175">Coiled coil</keyword>
<dbReference type="GeneTree" id="ENSGT00990000205866"/>
<dbReference type="SMART" id="SM00980">
    <property type="entry name" value="THAP"/>
    <property type="match status" value="1"/>
</dbReference>
<evidence type="ECO:0000256" key="8">
    <source>
        <dbReference type="ARBA" id="ARBA00023125"/>
    </source>
</evidence>
<dbReference type="InterPro" id="IPR006612">
    <property type="entry name" value="THAP_Znf"/>
</dbReference>
<dbReference type="GO" id="GO:0043565">
    <property type="term" value="F:sequence-specific DNA binding"/>
    <property type="evidence" value="ECO:0007669"/>
    <property type="project" value="UniProtKB-UniRule"/>
</dbReference>
<evidence type="ECO:0000256" key="11">
    <source>
        <dbReference type="ARBA" id="ARBA00023306"/>
    </source>
</evidence>
<feature type="domain" description="THAP-type" evidence="14">
    <location>
        <begin position="1"/>
        <end position="88"/>
    </location>
</feature>
<dbReference type="InterPro" id="IPR026516">
    <property type="entry name" value="THAP1/10"/>
</dbReference>
<dbReference type="OMA" id="CQNTSSM"/>
<evidence type="ECO:0000256" key="1">
    <source>
        <dbReference type="ARBA" id="ARBA00004642"/>
    </source>
</evidence>
<evidence type="ECO:0000256" key="9">
    <source>
        <dbReference type="ARBA" id="ARBA00023163"/>
    </source>
</evidence>
<keyword evidence="5" id="KW-0862">Zinc</keyword>
<comment type="subcellular location">
    <subcellularLocation>
        <location evidence="1 13">Nucleus</location>
        <location evidence="1 13">Nucleoplasm</location>
    </subcellularLocation>
</comment>
<dbReference type="SUPFAM" id="SSF57716">
    <property type="entry name" value="Glucocorticoid receptor-like (DNA-binding domain)"/>
    <property type="match status" value="1"/>
</dbReference>
<keyword evidence="6 13" id="KW-0805">Transcription regulation</keyword>
<evidence type="ECO:0000256" key="12">
    <source>
        <dbReference type="PROSITE-ProRule" id="PRU00309"/>
    </source>
</evidence>
<evidence type="ECO:0000313" key="16">
    <source>
        <dbReference type="Proteomes" id="UP000694388"/>
    </source>
</evidence>
<accession>A0A8C4R081</accession>
<keyword evidence="4 12" id="KW-0863">Zinc-finger</keyword>
<evidence type="ECO:0000256" key="4">
    <source>
        <dbReference type="ARBA" id="ARBA00022771"/>
    </source>
</evidence>
<evidence type="ECO:0000256" key="5">
    <source>
        <dbReference type="ARBA" id="ARBA00022833"/>
    </source>
</evidence>
<sequence>MPSRCIIFGCSNMTKDGVSLHTFPKNPAFRCKWTAKVKLTRARWQGPSETSVICSAHFEEDNFESGLHSLFGIKRLRLLKRSAIPTRIKGFAEAITYTNKMVSGSYTALCVL</sequence>
<dbReference type="Pfam" id="PF05485">
    <property type="entry name" value="THAP"/>
    <property type="match status" value="1"/>
</dbReference>
<reference evidence="15" key="2">
    <citation type="submission" date="2025-09" db="UniProtKB">
        <authorList>
            <consortium name="Ensembl"/>
        </authorList>
    </citation>
    <scope>IDENTIFICATION</scope>
</reference>